<protein>
    <submittedName>
        <fullName evidence="2">Uncharacterized protein</fullName>
    </submittedName>
</protein>
<accession>A0ABT4BSQ2</accession>
<organism evidence="2 3">
    <name type="scientific">Caproiciproducens galactitolivorans</name>
    <dbReference type="NCBI Taxonomy" id="642589"/>
    <lineage>
        <taxon>Bacteria</taxon>
        <taxon>Bacillati</taxon>
        <taxon>Bacillota</taxon>
        <taxon>Clostridia</taxon>
        <taxon>Eubacteriales</taxon>
        <taxon>Acutalibacteraceae</taxon>
        <taxon>Caproiciproducens</taxon>
    </lineage>
</organism>
<keyword evidence="1" id="KW-0472">Membrane</keyword>
<keyword evidence="1" id="KW-1133">Transmembrane helix</keyword>
<comment type="caution">
    <text evidence="2">The sequence shown here is derived from an EMBL/GenBank/DDBJ whole genome shotgun (WGS) entry which is preliminary data.</text>
</comment>
<dbReference type="RefSeq" id="WP_268057923.1">
    <property type="nucleotide sequence ID" value="NZ_JAPOHA010000005.1"/>
</dbReference>
<sequence length="62" mass="6912">MLNFNLLTVAFTSLLGNVTNEDIGKSLRLMGLGMLGIFIVMLLIYLVTVILNHTTKEKNDED</sequence>
<evidence type="ECO:0000313" key="3">
    <source>
        <dbReference type="Proteomes" id="UP001082703"/>
    </source>
</evidence>
<keyword evidence="3" id="KW-1185">Reference proteome</keyword>
<proteinExistence type="predicted"/>
<evidence type="ECO:0000256" key="1">
    <source>
        <dbReference type="SAM" id="Phobius"/>
    </source>
</evidence>
<evidence type="ECO:0000313" key="2">
    <source>
        <dbReference type="EMBL" id="MCY1713879.1"/>
    </source>
</evidence>
<keyword evidence="1" id="KW-0812">Transmembrane</keyword>
<reference evidence="2 3" key="1">
    <citation type="submission" date="2022-11" db="EMBL/GenBank/DDBJ databases">
        <authorList>
            <person name="Caiyu Z."/>
        </authorList>
    </citation>
    <scope>NUCLEOTIDE SEQUENCE [LARGE SCALE GENOMIC DNA]</scope>
    <source>
        <strain evidence="2 3">YR-4</strain>
    </source>
</reference>
<dbReference type="EMBL" id="JAPOHA010000005">
    <property type="protein sequence ID" value="MCY1713879.1"/>
    <property type="molecule type" value="Genomic_DNA"/>
</dbReference>
<feature type="transmembrane region" description="Helical" evidence="1">
    <location>
        <begin position="30"/>
        <end position="51"/>
    </location>
</feature>
<name>A0ABT4BSQ2_9FIRM</name>
<dbReference type="Proteomes" id="UP001082703">
    <property type="component" value="Unassembled WGS sequence"/>
</dbReference>
<gene>
    <name evidence="2" type="ORF">OUY18_06385</name>
</gene>